<organism evidence="1 2">
    <name type="scientific">Cohnella endophytica</name>
    <dbReference type="NCBI Taxonomy" id="2419778"/>
    <lineage>
        <taxon>Bacteria</taxon>
        <taxon>Bacillati</taxon>
        <taxon>Bacillota</taxon>
        <taxon>Bacilli</taxon>
        <taxon>Bacillales</taxon>
        <taxon>Paenibacillaceae</taxon>
        <taxon>Cohnella</taxon>
    </lineage>
</organism>
<dbReference type="RefSeq" id="WP_120980153.1">
    <property type="nucleotide sequence ID" value="NZ_RBZM01000023.1"/>
</dbReference>
<reference evidence="1 2" key="1">
    <citation type="submission" date="2018-10" db="EMBL/GenBank/DDBJ databases">
        <title>Cohnella sp. M2MS4P-1, whole genome shotgun sequence.</title>
        <authorList>
            <person name="Tuo L."/>
        </authorList>
    </citation>
    <scope>NUCLEOTIDE SEQUENCE [LARGE SCALE GENOMIC DNA]</scope>
    <source>
        <strain evidence="1 2">M2MS4P-1</strain>
    </source>
</reference>
<dbReference type="EMBL" id="RBZM01000023">
    <property type="protein sequence ID" value="RKP43908.1"/>
    <property type="molecule type" value="Genomic_DNA"/>
</dbReference>
<dbReference type="AlphaFoldDB" id="A0A494WZE6"/>
<accession>A0A494WZE6</accession>
<comment type="caution">
    <text evidence="1">The sequence shown here is derived from an EMBL/GenBank/DDBJ whole genome shotgun (WGS) entry which is preliminary data.</text>
</comment>
<proteinExistence type="predicted"/>
<dbReference type="Gene3D" id="3.40.50.300">
    <property type="entry name" value="P-loop containing nucleotide triphosphate hydrolases"/>
    <property type="match status" value="1"/>
</dbReference>
<dbReference type="OrthoDB" id="9763644at2"/>
<gene>
    <name evidence="1" type="ORF">D7Z26_27060</name>
</gene>
<sequence>MDVEDIINEAEQEEAALIAQAGSERFVANKGIYVQVNFNSNGVRLDPITNFVFDNTRFVSGDRGLLADVRVNGKLVKSSTFFDKTSLTTVDAFRKKLPTEADLLVDQKQFSKFVKFLKAPARSQPHVNMIDQTGLYKDAKTCEYYFVIYDTQEKLQQIVKTDSKITSTVYCEGVYAPKTKSYVRLDSTEEKFKNTARTLLNEVPEVLKDNKSTITLAWSFASLLSQLYYENKLYFPILFKYGEPGGGKSTLAKIIAAMLGYKSASDAIAFISTAQPLKMALAATNAFVVVSEEFVLVKNKEAQPIAILKLVYNRDKVERGETNKQNSVSQLSAPLIIQGNTYVTNEAVADRCLPVHVRKADRAMKQAAVAKLLRADFSHFLYPYLLYLIERQDKWHEWFTRAEEIVGRTDGDQRAYNAASAVVFGILMMNDLAEHVGANQISPETINKIIESIMEQRSISNPEEPYIRFIKFVQDKHTDENVSKEKQTLLDGKRFWLSKTYWVEKFLEDVKSKGQEAGQNDLLASLAEQPFVEGGKEGIVKHIYQKTVRAIGIDIEALAKQVPEIRAELWNDIRLTNSRLEAEYMAKDLKGSVEHESGKEEGKKEVLGKLEQLKAWLNEDQLKAFKRQGFYND</sequence>
<dbReference type="Proteomes" id="UP000282076">
    <property type="component" value="Unassembled WGS sequence"/>
</dbReference>
<evidence type="ECO:0008006" key="3">
    <source>
        <dbReference type="Google" id="ProtNLM"/>
    </source>
</evidence>
<evidence type="ECO:0000313" key="2">
    <source>
        <dbReference type="Proteomes" id="UP000282076"/>
    </source>
</evidence>
<protein>
    <recommendedName>
        <fullName evidence="3">DUF927 domain-containing protein</fullName>
    </recommendedName>
</protein>
<evidence type="ECO:0000313" key="1">
    <source>
        <dbReference type="EMBL" id="RKP43908.1"/>
    </source>
</evidence>
<dbReference type="InterPro" id="IPR027417">
    <property type="entry name" value="P-loop_NTPase"/>
</dbReference>
<keyword evidence="2" id="KW-1185">Reference proteome</keyword>
<name>A0A494WZE6_9BACL</name>